<dbReference type="PANTHER" id="PTHR46162:SF9">
    <property type="entry name" value="MATH DOMAIN-CONTAINING PROTEIN"/>
    <property type="match status" value="1"/>
</dbReference>
<reference evidence="2 3" key="1">
    <citation type="submission" date="2024-01" db="EMBL/GenBank/DDBJ databases">
        <title>The genomes of 5 underutilized Papilionoideae crops provide insights into root nodulation and disease resistanc.</title>
        <authorList>
            <person name="Yuan L."/>
        </authorList>
    </citation>
    <scope>NUCLEOTIDE SEQUENCE [LARGE SCALE GENOMIC DNA]</scope>
    <source>
        <strain evidence="2">ZHUSHIDOU_FW_LH</strain>
        <tissue evidence="2">Leaf</tissue>
    </source>
</reference>
<dbReference type="PANTHER" id="PTHR46162">
    <property type="entry name" value="TRAF-LIKE FAMILY PROTEIN"/>
    <property type="match status" value="1"/>
</dbReference>
<dbReference type="Pfam" id="PF22486">
    <property type="entry name" value="MATH_2"/>
    <property type="match status" value="2"/>
</dbReference>
<proteinExistence type="predicted"/>
<dbReference type="AlphaFoldDB" id="A0AAN9ELC1"/>
<name>A0AAN9ELC1_CROPI</name>
<accession>A0AAN9ELC1</accession>
<feature type="domain" description="MATH" evidence="1">
    <location>
        <begin position="169"/>
        <end position="295"/>
    </location>
</feature>
<keyword evidence="3" id="KW-1185">Reference proteome</keyword>
<dbReference type="CDD" id="cd00121">
    <property type="entry name" value="MATH"/>
    <property type="match status" value="2"/>
</dbReference>
<evidence type="ECO:0000313" key="3">
    <source>
        <dbReference type="Proteomes" id="UP001372338"/>
    </source>
</evidence>
<dbReference type="InterPro" id="IPR008974">
    <property type="entry name" value="TRAF-like"/>
</dbReference>
<sequence length="306" mass="34949">MSAPVLMDKKGRKAPPSHYSVKIKFFSLLSKVSFEKYESEEFEEGGYKWRLHIYPTGNKKVDGQGHVSIYLMLSDRSSLPVGWEVNAIVNFSAYNFLENEYVTTQDASIRRFNVLKSEWGISKFIDLETFNDPSKGYLFDDTCVFGAEVFVFNTTIKGDCLSMIQKPVSVFHSWKFDKYSSASLNKYKSQPFVAGNYKWNLLLYPKGDDKGRGNSISLFLALDASTLPTNTKLCVNFILRVKDQISEHHVEYSYCRAFSHIEWNCGYPQFVSLTKFKDSNSGFLVKDSCIFEAEVTVLGLITHLTE</sequence>
<gene>
    <name evidence="2" type="ORF">RIF29_24999</name>
</gene>
<dbReference type="SUPFAM" id="SSF49599">
    <property type="entry name" value="TRAF domain-like"/>
    <property type="match status" value="2"/>
</dbReference>
<dbReference type="InterPro" id="IPR002083">
    <property type="entry name" value="MATH/TRAF_dom"/>
</dbReference>
<dbReference type="EMBL" id="JAYWIO010000005">
    <property type="protein sequence ID" value="KAK7259392.1"/>
    <property type="molecule type" value="Genomic_DNA"/>
</dbReference>
<dbReference type="SMART" id="SM00061">
    <property type="entry name" value="MATH"/>
    <property type="match status" value="2"/>
</dbReference>
<dbReference type="PROSITE" id="PS50144">
    <property type="entry name" value="MATH"/>
    <property type="match status" value="2"/>
</dbReference>
<feature type="domain" description="MATH" evidence="1">
    <location>
        <begin position="16"/>
        <end position="149"/>
    </location>
</feature>
<dbReference type="Gene3D" id="2.60.210.10">
    <property type="entry name" value="Apoptosis, Tumor Necrosis Factor Receptor Associated Protein 2, Chain A"/>
    <property type="match status" value="2"/>
</dbReference>
<evidence type="ECO:0000313" key="2">
    <source>
        <dbReference type="EMBL" id="KAK7259392.1"/>
    </source>
</evidence>
<organism evidence="2 3">
    <name type="scientific">Crotalaria pallida</name>
    <name type="common">Smooth rattlebox</name>
    <name type="synonym">Crotalaria striata</name>
    <dbReference type="NCBI Taxonomy" id="3830"/>
    <lineage>
        <taxon>Eukaryota</taxon>
        <taxon>Viridiplantae</taxon>
        <taxon>Streptophyta</taxon>
        <taxon>Embryophyta</taxon>
        <taxon>Tracheophyta</taxon>
        <taxon>Spermatophyta</taxon>
        <taxon>Magnoliopsida</taxon>
        <taxon>eudicotyledons</taxon>
        <taxon>Gunneridae</taxon>
        <taxon>Pentapetalae</taxon>
        <taxon>rosids</taxon>
        <taxon>fabids</taxon>
        <taxon>Fabales</taxon>
        <taxon>Fabaceae</taxon>
        <taxon>Papilionoideae</taxon>
        <taxon>50 kb inversion clade</taxon>
        <taxon>genistoids sensu lato</taxon>
        <taxon>core genistoids</taxon>
        <taxon>Crotalarieae</taxon>
        <taxon>Crotalaria</taxon>
    </lineage>
</organism>
<protein>
    <recommendedName>
        <fullName evidence="1">MATH domain-containing protein</fullName>
    </recommendedName>
</protein>
<evidence type="ECO:0000259" key="1">
    <source>
        <dbReference type="PROSITE" id="PS50144"/>
    </source>
</evidence>
<comment type="caution">
    <text evidence="2">The sequence shown here is derived from an EMBL/GenBank/DDBJ whole genome shotgun (WGS) entry which is preliminary data.</text>
</comment>
<dbReference type="Proteomes" id="UP001372338">
    <property type="component" value="Unassembled WGS sequence"/>
</dbReference>